<proteinExistence type="predicted"/>
<reference evidence="3" key="2">
    <citation type="submission" date="2022-09" db="EMBL/GenBank/DDBJ databases">
        <title>Biosynthetic gene clusters of Dactylosporangioum fulvum.</title>
        <authorList>
            <person name="Caradec T."/>
        </authorList>
    </citation>
    <scope>NUCLEOTIDE SEQUENCE</scope>
    <source>
        <strain evidence="3">NRRL B-16292</strain>
    </source>
</reference>
<dbReference type="Proteomes" id="UP001059617">
    <property type="component" value="Chromosome"/>
</dbReference>
<dbReference type="GO" id="GO:0016787">
    <property type="term" value="F:hydrolase activity"/>
    <property type="evidence" value="ECO:0007669"/>
    <property type="project" value="UniProtKB-KW"/>
</dbReference>
<feature type="chain" id="PRO_5046447260" evidence="1">
    <location>
        <begin position="35"/>
        <end position="363"/>
    </location>
</feature>
<evidence type="ECO:0000313" key="4">
    <source>
        <dbReference type="Proteomes" id="UP001059617"/>
    </source>
</evidence>
<keyword evidence="1" id="KW-0732">Signal</keyword>
<dbReference type="InterPro" id="IPR029058">
    <property type="entry name" value="AB_hydrolase_fold"/>
</dbReference>
<evidence type="ECO:0000313" key="3">
    <source>
        <dbReference type="EMBL" id="UWP79530.1"/>
    </source>
</evidence>
<feature type="signal peptide" evidence="1">
    <location>
        <begin position="1"/>
        <end position="34"/>
    </location>
</feature>
<feature type="domain" description="DUF1023" evidence="2">
    <location>
        <begin position="129"/>
        <end position="305"/>
    </location>
</feature>
<sequence>MTRDDVPRRPVSRLVSGLAAVAVALTPGAATLMAAPGEVPTVPPVGVEAWRADPRHLPDPVTMDPAAVRRFFDTLGADEQRALAAAHPGVVGNLDGAPLWLRYEANRRLMARAGEPYRSQEGRFLLFDLRGQGTVAQVYGDLASARRIAVLVPGAGNRAGNFWRGVAGKALRSPALQGLGIAEEARRYGPAADGFAVVVWLGYDAPDGIDASAARADLARAGAAALERFVAGLVAVRPQATLALLGYSYGSTVIGLAAHRLPGAVTDIAAFGSPGMGVDDAAGLRTTARVWAGLSAHDVMRFVPGVRLHGLGHGRQPADPAFGATRFATGDVVDHDHYLALGTDSQASLTRIALFGTDRQEEA</sequence>
<protein>
    <submittedName>
        <fullName evidence="3">Alpha/beta hydrolase family protein</fullName>
    </submittedName>
</protein>
<dbReference type="EMBL" id="CP073720">
    <property type="protein sequence ID" value="UWP79530.1"/>
    <property type="molecule type" value="Genomic_DNA"/>
</dbReference>
<dbReference type="RefSeq" id="WP_259857288.1">
    <property type="nucleotide sequence ID" value="NZ_BAAAST010000072.1"/>
</dbReference>
<reference evidence="3" key="1">
    <citation type="submission" date="2021-04" db="EMBL/GenBank/DDBJ databases">
        <authorList>
            <person name="Hartkoorn R.C."/>
            <person name="Beaudoing E."/>
            <person name="Hot D."/>
        </authorList>
    </citation>
    <scope>NUCLEOTIDE SEQUENCE</scope>
    <source>
        <strain evidence="3">NRRL B-16292</strain>
    </source>
</reference>
<evidence type="ECO:0000259" key="2">
    <source>
        <dbReference type="Pfam" id="PF06259"/>
    </source>
</evidence>
<accession>A0ABY5VQG5</accession>
<dbReference type="SUPFAM" id="SSF53474">
    <property type="entry name" value="alpha/beta-Hydrolases"/>
    <property type="match status" value="1"/>
</dbReference>
<dbReference type="InterPro" id="IPR010427">
    <property type="entry name" value="DUF1023"/>
</dbReference>
<keyword evidence="4" id="KW-1185">Reference proteome</keyword>
<dbReference type="Pfam" id="PF06259">
    <property type="entry name" value="Abhydrolase_8"/>
    <property type="match status" value="1"/>
</dbReference>
<dbReference type="Gene3D" id="3.40.50.1820">
    <property type="entry name" value="alpha/beta hydrolase"/>
    <property type="match status" value="1"/>
</dbReference>
<keyword evidence="3" id="KW-0378">Hydrolase</keyword>
<gene>
    <name evidence="3" type="ORF">Dfulv_30735</name>
</gene>
<evidence type="ECO:0000256" key="1">
    <source>
        <dbReference type="SAM" id="SignalP"/>
    </source>
</evidence>
<organism evidence="3 4">
    <name type="scientific">Dactylosporangium fulvum</name>
    <dbReference type="NCBI Taxonomy" id="53359"/>
    <lineage>
        <taxon>Bacteria</taxon>
        <taxon>Bacillati</taxon>
        <taxon>Actinomycetota</taxon>
        <taxon>Actinomycetes</taxon>
        <taxon>Micromonosporales</taxon>
        <taxon>Micromonosporaceae</taxon>
        <taxon>Dactylosporangium</taxon>
    </lineage>
</organism>
<name>A0ABY5VQG5_9ACTN</name>